<evidence type="ECO:0000256" key="3">
    <source>
        <dbReference type="RuleBase" id="RU000524"/>
    </source>
</evidence>
<dbReference type="HAMAP" id="MF_00984">
    <property type="entry name" value="SSB"/>
    <property type="match status" value="1"/>
</dbReference>
<dbReference type="SUPFAM" id="SSF50249">
    <property type="entry name" value="Nucleic acid-binding proteins"/>
    <property type="match status" value="1"/>
</dbReference>
<dbReference type="Pfam" id="PF00436">
    <property type="entry name" value="SSB"/>
    <property type="match status" value="1"/>
</dbReference>
<comment type="caution">
    <text evidence="5">The sequence shown here is derived from an EMBL/GenBank/DDBJ whole genome shotgun (WGS) entry which is preliminary data.</text>
</comment>
<dbReference type="EMBL" id="AOTZ01000004">
    <property type="protein sequence ID" value="EZP77596.1"/>
    <property type="molecule type" value="Genomic_DNA"/>
</dbReference>
<dbReference type="AlphaFoldDB" id="A0ABC9VG83"/>
<gene>
    <name evidence="5" type="ORF">H839_08184</name>
</gene>
<protein>
    <recommendedName>
        <fullName evidence="2 3">Single-stranded DNA-binding protein</fullName>
        <shortName evidence="2">SSB</shortName>
    </recommendedName>
</protein>
<evidence type="ECO:0000256" key="1">
    <source>
        <dbReference type="ARBA" id="ARBA00023125"/>
    </source>
</evidence>
<feature type="compositionally biased region" description="Basic and acidic residues" evidence="4">
    <location>
        <begin position="101"/>
        <end position="110"/>
    </location>
</feature>
<dbReference type="NCBIfam" id="TIGR00621">
    <property type="entry name" value="ssb"/>
    <property type="match status" value="1"/>
</dbReference>
<dbReference type="PROSITE" id="PS50935">
    <property type="entry name" value="SSB"/>
    <property type="match status" value="1"/>
</dbReference>
<dbReference type="CDD" id="cd04496">
    <property type="entry name" value="SSB_OBF"/>
    <property type="match status" value="1"/>
</dbReference>
<evidence type="ECO:0000256" key="4">
    <source>
        <dbReference type="SAM" id="MobiDB-lite"/>
    </source>
</evidence>
<dbReference type="PANTHER" id="PTHR10302:SF27">
    <property type="entry name" value="SINGLE-STRANDED DNA-BINDING PROTEIN"/>
    <property type="match status" value="1"/>
</dbReference>
<dbReference type="InterPro" id="IPR000424">
    <property type="entry name" value="Primosome_PriB/ssb"/>
</dbReference>
<name>A0ABC9VG83_9BACL</name>
<dbReference type="Proteomes" id="UP000023566">
    <property type="component" value="Chromosome"/>
</dbReference>
<comment type="subunit">
    <text evidence="2">Homotetramer.</text>
</comment>
<evidence type="ECO:0000256" key="2">
    <source>
        <dbReference type="HAMAP-Rule" id="MF_00984"/>
    </source>
</evidence>
<dbReference type="InterPro" id="IPR012340">
    <property type="entry name" value="NA-bd_OB-fold"/>
</dbReference>
<dbReference type="Gene3D" id="2.40.50.140">
    <property type="entry name" value="Nucleic acid-binding proteins"/>
    <property type="match status" value="1"/>
</dbReference>
<evidence type="ECO:0000313" key="5">
    <source>
        <dbReference type="EMBL" id="EZP77596.1"/>
    </source>
</evidence>
<accession>A0ABC9VG83</accession>
<feature type="region of interest" description="Disordered" evidence="4">
    <location>
        <begin position="98"/>
        <end position="139"/>
    </location>
</feature>
<dbReference type="GO" id="GO:0003697">
    <property type="term" value="F:single-stranded DNA binding"/>
    <property type="evidence" value="ECO:0007669"/>
    <property type="project" value="UniProtKB-UniRule"/>
</dbReference>
<sequence>MNKVVLIGRLTRDAELRYTKKGNAVASFTVAVNRNKDEADFINCIAWNKVAENLANYTQKGTLIAVDGSIQTRSYEKDGQRIFVTEVLAHSVEFLSSKGKGTGEQKERNTGQKNVNTNVYGVADPLTGENSGYDDPFVDSSISVDDMSDLPF</sequence>
<proteinExistence type="inferred from homology"/>
<dbReference type="PANTHER" id="PTHR10302">
    <property type="entry name" value="SINGLE-STRANDED DNA-BINDING PROTEIN"/>
    <property type="match status" value="1"/>
</dbReference>
<dbReference type="InterPro" id="IPR011344">
    <property type="entry name" value="ssDNA-bd"/>
</dbReference>
<organism evidence="5 6">
    <name type="scientific">Parageobacillus genomosp. 1</name>
    <dbReference type="NCBI Taxonomy" id="1295642"/>
    <lineage>
        <taxon>Bacteria</taxon>
        <taxon>Bacillati</taxon>
        <taxon>Bacillota</taxon>
        <taxon>Bacilli</taxon>
        <taxon>Bacillales</taxon>
        <taxon>Anoxybacillaceae</taxon>
        <taxon>Parageobacillus</taxon>
    </lineage>
</organism>
<comment type="caution">
    <text evidence="2">Lacks conserved residue(s) required for the propagation of feature annotation.</text>
</comment>
<keyword evidence="6" id="KW-1185">Reference proteome</keyword>
<keyword evidence="1 2" id="KW-0238">DNA-binding</keyword>
<reference evidence="5 6" key="1">
    <citation type="journal article" date="2014" name="Appl. Microbiol. Biotechnol.">
        <title>Transformable facultative thermophile Geobacillus stearothermophilus NUB3621 as a host strain for metabolic engineering.</title>
        <authorList>
            <person name="Blanchard K."/>
            <person name="Robic S."/>
            <person name="Matsumura I."/>
        </authorList>
    </citation>
    <scope>NUCLEOTIDE SEQUENCE [LARGE SCALE GENOMIC DNA]</scope>
    <source>
        <strain evidence="5 6">NUB3621</strain>
    </source>
</reference>
<evidence type="ECO:0000313" key="6">
    <source>
        <dbReference type="Proteomes" id="UP000023566"/>
    </source>
</evidence>
<dbReference type="RefSeq" id="WP_043904691.1">
    <property type="nucleotide sequence ID" value="NZ_CM002692.1"/>
</dbReference>